<evidence type="ECO:0000313" key="4">
    <source>
        <dbReference type="Proteomes" id="UP000002654"/>
    </source>
</evidence>
<keyword evidence="1" id="KW-0378">Hydrolase</keyword>
<dbReference type="KEGG" id="ttn:TTX_0105"/>
<dbReference type="Gene3D" id="2.40.380.10">
    <property type="entry name" value="FomD-like"/>
    <property type="match status" value="1"/>
</dbReference>
<dbReference type="PATRIC" id="fig|768679.9.peg.109"/>
<dbReference type="OrthoDB" id="84798at2157"/>
<protein>
    <submittedName>
        <fullName evidence="3">Ribonuclease G/E</fullName>
    </submittedName>
</protein>
<dbReference type="EMBL" id="FN869859">
    <property type="protein sequence ID" value="CCC80780.1"/>
    <property type="molecule type" value="Genomic_DNA"/>
</dbReference>
<dbReference type="Proteomes" id="UP000002654">
    <property type="component" value="Chromosome"/>
</dbReference>
<evidence type="ECO:0000256" key="1">
    <source>
        <dbReference type="ARBA" id="ARBA00022801"/>
    </source>
</evidence>
<dbReference type="InterPro" id="IPR007295">
    <property type="entry name" value="DUF402"/>
</dbReference>
<dbReference type="GO" id="GO:0016787">
    <property type="term" value="F:hydrolase activity"/>
    <property type="evidence" value="ECO:0007669"/>
    <property type="project" value="UniProtKB-KW"/>
</dbReference>
<sequence length="445" mass="49082">MYKVKIRGIFATALSKLALDRGFSIVQPTEVVARRLGLPPDNSPPDLIVKDHESKSGIVVMGDCGAVETFAKVLKEELDPFLVQAAGGVKEVFAARPLQEAGATYVVTPEGGRAVVPSRYVVYPSVRLFTLVKPPVGPAKGLALPEIIVAGRYVELDTIGGVKFSRGIGEEDVVRLRILAESRLGLQGLGVKFKSSAQYAQEEEILREAQALYEEMLRISSGPWREGEVVRRGECLFISIFDREVKAKLDEIRARVAPTIRGHHSLRAQGLGRCLDLLDYAVAEVYEKASEFLAMGPVEILHIKPWGDIVRMRGSSLGFRSGALVVKRNLRPGGTLDGIGARIEPGFYALTCIKPGLTYVVHTYYDAVGRVVGTYINVNTPPEIGRRIIYVDLLLDKAIKSDGEERVLDMDELEKYRGYFPKRFERVESLLPKGRLECTEEGLIS</sequence>
<dbReference type="PANTHER" id="PTHR39159">
    <property type="match status" value="1"/>
</dbReference>
<dbReference type="HOGENOM" id="CLU_044303_0_0_2"/>
<dbReference type="GeneID" id="11263112"/>
<evidence type="ECO:0000259" key="2">
    <source>
        <dbReference type="Pfam" id="PF04167"/>
    </source>
</evidence>
<dbReference type="PaxDb" id="768679-TTX_0105"/>
<dbReference type="Pfam" id="PF04167">
    <property type="entry name" value="DUF402"/>
    <property type="match status" value="1"/>
</dbReference>
<dbReference type="eggNOG" id="arCOG04307">
    <property type="taxonomic scope" value="Archaea"/>
</dbReference>
<dbReference type="SUPFAM" id="SSF159234">
    <property type="entry name" value="FomD-like"/>
    <property type="match status" value="1"/>
</dbReference>
<keyword evidence="4" id="KW-1185">Reference proteome</keyword>
<reference evidence="3 4" key="1">
    <citation type="journal article" date="2011" name="PLoS ONE">
        <title>The complete genome sequence of Thermoproteus tenax: a physiologically versatile member of the Crenarchaeota.</title>
        <authorList>
            <person name="Siebers B."/>
            <person name="Zaparty M."/>
            <person name="Raddatz G."/>
            <person name="Tjaden B."/>
            <person name="Albers S.V."/>
            <person name="Bell S.D."/>
            <person name="Blombach F."/>
            <person name="Kletzin A."/>
            <person name="Kyrpides N."/>
            <person name="Lanz C."/>
            <person name="Plagens A."/>
            <person name="Rampp M."/>
            <person name="Rosinus A."/>
            <person name="von Jan M."/>
            <person name="Makarova K.S."/>
            <person name="Klenk H.P."/>
            <person name="Schuster S.C."/>
            <person name="Hensel R."/>
        </authorList>
    </citation>
    <scope>NUCLEOTIDE SEQUENCE [LARGE SCALE GENOMIC DNA]</scope>
    <source>
        <strain evidence="4">ATCC 35583 / DSM 2078 / JCM 9277 / NBRC 100435 / Kra 1</strain>
    </source>
</reference>
<accession>G4RME9</accession>
<dbReference type="RefSeq" id="WP_014126038.1">
    <property type="nucleotide sequence ID" value="NC_016070.1"/>
</dbReference>
<organism evidence="3 4">
    <name type="scientific">Thermoproteus tenax (strain ATCC 35583 / DSM 2078 / JCM 9277 / NBRC 100435 / Kra 1)</name>
    <dbReference type="NCBI Taxonomy" id="768679"/>
    <lineage>
        <taxon>Archaea</taxon>
        <taxon>Thermoproteota</taxon>
        <taxon>Thermoprotei</taxon>
        <taxon>Thermoproteales</taxon>
        <taxon>Thermoproteaceae</taxon>
        <taxon>Thermoproteus</taxon>
    </lineage>
</organism>
<dbReference type="STRING" id="768679.TTX_0105"/>
<dbReference type="PANTHER" id="PTHR39159:SF1">
    <property type="entry name" value="UPF0374 PROTEIN YGAC"/>
    <property type="match status" value="1"/>
</dbReference>
<dbReference type="AlphaFoldDB" id="G4RME9"/>
<name>G4RME9_THETK</name>
<dbReference type="InterPro" id="IPR035930">
    <property type="entry name" value="FomD-like_sf"/>
</dbReference>
<proteinExistence type="predicted"/>
<evidence type="ECO:0000313" key="3">
    <source>
        <dbReference type="EMBL" id="CCC80780.1"/>
    </source>
</evidence>
<dbReference type="InterPro" id="IPR050212">
    <property type="entry name" value="Ntdp-like"/>
</dbReference>
<feature type="domain" description="DUF402" evidence="2">
    <location>
        <begin position="322"/>
        <end position="416"/>
    </location>
</feature>
<gene>
    <name evidence="3" type="primary">cafA</name>
    <name evidence="3" type="ordered locus">TTX_0105</name>
</gene>